<keyword evidence="1" id="KW-0812">Transmembrane</keyword>
<evidence type="ECO:0000256" key="1">
    <source>
        <dbReference type="SAM" id="Phobius"/>
    </source>
</evidence>
<keyword evidence="1" id="KW-0472">Membrane</keyword>
<proteinExistence type="predicted"/>
<keyword evidence="2" id="KW-1185">Reference proteome</keyword>
<protein>
    <submittedName>
        <fullName evidence="3">MARVEL domain-containing protein</fullName>
    </submittedName>
</protein>
<feature type="transmembrane region" description="Helical" evidence="1">
    <location>
        <begin position="59"/>
        <end position="82"/>
    </location>
</feature>
<evidence type="ECO:0000313" key="3">
    <source>
        <dbReference type="WBParaSite" id="EEL_0000991301-mRNA-1"/>
    </source>
</evidence>
<dbReference type="WBParaSite" id="EEL_0000991301-mRNA-1">
    <property type="protein sequence ID" value="EEL_0000991301-mRNA-1"/>
    <property type="gene ID" value="EEL_0000991301"/>
</dbReference>
<evidence type="ECO:0000313" key="2">
    <source>
        <dbReference type="Proteomes" id="UP000050640"/>
    </source>
</evidence>
<reference evidence="3" key="1">
    <citation type="submission" date="2017-02" db="UniProtKB">
        <authorList>
            <consortium name="WormBaseParasite"/>
        </authorList>
    </citation>
    <scope>IDENTIFICATION</scope>
</reference>
<dbReference type="PANTHER" id="PTHR34851">
    <property type="entry name" value="PROTEIN CBG05235-RELATED"/>
    <property type="match status" value="1"/>
</dbReference>
<sequence>MQGAFVIAMISSFFIISNLLLKASGLSDIGWNWELLFLIIDSAVVLSLFYGIVAEKAALLQPFVVLNVLTISFLILLSIFFISAIYDSHSYAAEYVELAISDRMQHIVSIISVPQQNGLFFNFDVIIAISTEQK</sequence>
<dbReference type="AlphaFoldDB" id="A0A0R3S544"/>
<name>A0A0R3S544_9BILA</name>
<accession>A0A0R3S544</accession>
<dbReference type="Proteomes" id="UP000050640">
    <property type="component" value="Unplaced"/>
</dbReference>
<feature type="transmembrane region" description="Helical" evidence="1">
    <location>
        <begin position="6"/>
        <end position="23"/>
    </location>
</feature>
<dbReference type="PANTHER" id="PTHR34851:SF2">
    <property type="entry name" value="PROTEIN CBG16728"/>
    <property type="match status" value="1"/>
</dbReference>
<keyword evidence="1" id="KW-1133">Transmembrane helix</keyword>
<feature type="transmembrane region" description="Helical" evidence="1">
    <location>
        <begin position="35"/>
        <end position="53"/>
    </location>
</feature>
<organism evidence="2 3">
    <name type="scientific">Elaeophora elaphi</name>
    <dbReference type="NCBI Taxonomy" id="1147741"/>
    <lineage>
        <taxon>Eukaryota</taxon>
        <taxon>Metazoa</taxon>
        <taxon>Ecdysozoa</taxon>
        <taxon>Nematoda</taxon>
        <taxon>Chromadorea</taxon>
        <taxon>Rhabditida</taxon>
        <taxon>Spirurina</taxon>
        <taxon>Spiruromorpha</taxon>
        <taxon>Filarioidea</taxon>
        <taxon>Onchocercidae</taxon>
        <taxon>Elaeophora</taxon>
    </lineage>
</organism>